<proteinExistence type="inferred from homology"/>
<evidence type="ECO:0000313" key="4">
    <source>
        <dbReference type="Proteomes" id="UP000010475"/>
    </source>
</evidence>
<protein>
    <recommendedName>
        <fullName evidence="5">Short-chain alcohol dehydrogenase</fullName>
    </recommendedName>
</protein>
<dbReference type="KEGG" id="csg:Cylst_3852"/>
<accession>K9X2M6</accession>
<dbReference type="PATRIC" id="fig|56107.3.peg.4234"/>
<evidence type="ECO:0008006" key="5">
    <source>
        <dbReference type="Google" id="ProtNLM"/>
    </source>
</evidence>
<dbReference type="PRINTS" id="PR00081">
    <property type="entry name" value="GDHRDH"/>
</dbReference>
<name>K9X2M6_9NOST</name>
<evidence type="ECO:0000313" key="3">
    <source>
        <dbReference type="EMBL" id="AFZ25967.1"/>
    </source>
</evidence>
<dbReference type="AlphaFoldDB" id="K9X2M6"/>
<comment type="similarity">
    <text evidence="1 2">Belongs to the short-chain dehydrogenases/reductases (SDR) family.</text>
</comment>
<sequence>MNSIVITGASSGIGYGAAKEFVTSGYQVFGSVRNEKDAERLTAELGSNFTPLIFDVTNQQAIQQAALSVEAIVGESGLTGLINNAGIATSGPLMHQSIDEIRLQFEVNVFGQIAVTQAFLPLLGAIKNAKHQPGRIINISSVGGKIAFPFIGAYAGSKHAIEGISHSLRRELQLYGIDVIIIAPGAVNTPIWDKESAQDFSRYAETDYAEATNAGQKYMLKLGKAGYSLEEVGKFIRKVFETPKPKTRYSLVPNSIINWIIPKMLPDRLLDKLIGKTLGLLPK</sequence>
<dbReference type="PRINTS" id="PR00080">
    <property type="entry name" value="SDRFAMILY"/>
</dbReference>
<dbReference type="InterPro" id="IPR002347">
    <property type="entry name" value="SDR_fam"/>
</dbReference>
<dbReference type="PROSITE" id="PS00061">
    <property type="entry name" value="ADH_SHORT"/>
    <property type="match status" value="1"/>
</dbReference>
<dbReference type="RefSeq" id="WP_015209210.1">
    <property type="nucleotide sequence ID" value="NC_019757.1"/>
</dbReference>
<dbReference type="Proteomes" id="UP000010475">
    <property type="component" value="Chromosome"/>
</dbReference>
<dbReference type="Pfam" id="PF00106">
    <property type="entry name" value="adh_short"/>
    <property type="match status" value="1"/>
</dbReference>
<dbReference type="eggNOG" id="COG4221">
    <property type="taxonomic scope" value="Bacteria"/>
</dbReference>
<dbReference type="Gene3D" id="3.40.50.720">
    <property type="entry name" value="NAD(P)-binding Rossmann-like Domain"/>
    <property type="match status" value="1"/>
</dbReference>
<keyword evidence="4" id="KW-1185">Reference proteome</keyword>
<evidence type="ECO:0000256" key="2">
    <source>
        <dbReference type="RuleBase" id="RU000363"/>
    </source>
</evidence>
<dbReference type="EMBL" id="CP003642">
    <property type="protein sequence ID" value="AFZ25967.1"/>
    <property type="molecule type" value="Genomic_DNA"/>
</dbReference>
<dbReference type="PANTHER" id="PTHR43313">
    <property type="entry name" value="SHORT-CHAIN DEHYDROGENASE/REDUCTASE FAMILY 9C"/>
    <property type="match status" value="1"/>
</dbReference>
<dbReference type="PANTHER" id="PTHR43313:SF1">
    <property type="entry name" value="3BETA-HYDROXYSTEROID DEHYDROGENASE DHS-16"/>
    <property type="match status" value="1"/>
</dbReference>
<dbReference type="GO" id="GO:0008202">
    <property type="term" value="P:steroid metabolic process"/>
    <property type="evidence" value="ECO:0007669"/>
    <property type="project" value="TreeGrafter"/>
</dbReference>
<gene>
    <name evidence="3" type="ORF">Cylst_3852</name>
</gene>
<dbReference type="STRING" id="56107.Cylst_3852"/>
<dbReference type="InterPro" id="IPR020904">
    <property type="entry name" value="Sc_DH/Rdtase_CS"/>
</dbReference>
<evidence type="ECO:0000256" key="1">
    <source>
        <dbReference type="ARBA" id="ARBA00006484"/>
    </source>
</evidence>
<dbReference type="InterPro" id="IPR036291">
    <property type="entry name" value="NAD(P)-bd_dom_sf"/>
</dbReference>
<dbReference type="HOGENOM" id="CLU_010194_2_9_3"/>
<dbReference type="OrthoDB" id="9775296at2"/>
<dbReference type="CDD" id="cd05374">
    <property type="entry name" value="17beta-HSD-like_SDR_c"/>
    <property type="match status" value="1"/>
</dbReference>
<dbReference type="GO" id="GO:0016491">
    <property type="term" value="F:oxidoreductase activity"/>
    <property type="evidence" value="ECO:0007669"/>
    <property type="project" value="TreeGrafter"/>
</dbReference>
<organism evidence="3 4">
    <name type="scientific">Cylindrospermum stagnale PCC 7417</name>
    <dbReference type="NCBI Taxonomy" id="56107"/>
    <lineage>
        <taxon>Bacteria</taxon>
        <taxon>Bacillati</taxon>
        <taxon>Cyanobacteriota</taxon>
        <taxon>Cyanophyceae</taxon>
        <taxon>Nostocales</taxon>
        <taxon>Nostocaceae</taxon>
        <taxon>Cylindrospermum</taxon>
    </lineage>
</organism>
<reference evidence="3 4" key="1">
    <citation type="submission" date="2012-06" db="EMBL/GenBank/DDBJ databases">
        <title>Finished chromosome of genome of Cylindrospermum stagnale PCC 7417.</title>
        <authorList>
            <consortium name="US DOE Joint Genome Institute"/>
            <person name="Gugger M."/>
            <person name="Coursin T."/>
            <person name="Rippka R."/>
            <person name="Tandeau De Marsac N."/>
            <person name="Huntemann M."/>
            <person name="Wei C.-L."/>
            <person name="Han J."/>
            <person name="Detter J.C."/>
            <person name="Han C."/>
            <person name="Tapia R."/>
            <person name="Chen A."/>
            <person name="Kyrpides N."/>
            <person name="Mavromatis K."/>
            <person name="Markowitz V."/>
            <person name="Szeto E."/>
            <person name="Ivanova N."/>
            <person name="Pagani I."/>
            <person name="Pati A."/>
            <person name="Goodwin L."/>
            <person name="Nordberg H.P."/>
            <person name="Cantor M.N."/>
            <person name="Hua S.X."/>
            <person name="Woyke T."/>
            <person name="Kerfeld C.A."/>
        </authorList>
    </citation>
    <scope>NUCLEOTIDE SEQUENCE [LARGE SCALE GENOMIC DNA]</scope>
    <source>
        <strain evidence="3 4">PCC 7417</strain>
    </source>
</reference>
<dbReference type="SUPFAM" id="SSF51735">
    <property type="entry name" value="NAD(P)-binding Rossmann-fold domains"/>
    <property type="match status" value="1"/>
</dbReference>